<evidence type="ECO:0000313" key="2">
    <source>
        <dbReference type="EMBL" id="TCK20798.1"/>
    </source>
</evidence>
<reference evidence="2 3" key="1">
    <citation type="submission" date="2019-03" db="EMBL/GenBank/DDBJ databases">
        <title>Sequencing the genomes of 1000 actinobacteria strains.</title>
        <authorList>
            <person name="Klenk H.-P."/>
        </authorList>
    </citation>
    <scope>NUCLEOTIDE SEQUENCE [LARGE SCALE GENOMIC DNA]</scope>
    <source>
        <strain evidence="2 3">DSM 44969</strain>
    </source>
</reference>
<dbReference type="AlphaFoldDB" id="A0A4R1HGG2"/>
<evidence type="ECO:0000313" key="3">
    <source>
        <dbReference type="Proteomes" id="UP000295560"/>
    </source>
</evidence>
<feature type="region of interest" description="Disordered" evidence="1">
    <location>
        <begin position="1"/>
        <end position="72"/>
    </location>
</feature>
<sequence length="72" mass="7577">MSQPDNAPRTTTTSIDDGSDDDVTGTDAGTVREDVDHEGNLRQGGAQSDAGLTAAAARELDRETEDEPTRSE</sequence>
<protein>
    <recommendedName>
        <fullName evidence="4">DUF5709 domain-containing protein</fullName>
    </recommendedName>
</protein>
<comment type="caution">
    <text evidence="2">The sequence shown here is derived from an EMBL/GenBank/DDBJ whole genome shotgun (WGS) entry which is preliminary data.</text>
</comment>
<gene>
    <name evidence="2" type="ORF">EV378_4762</name>
</gene>
<dbReference type="RefSeq" id="WP_132429640.1">
    <property type="nucleotide sequence ID" value="NZ_SMFZ01000002.1"/>
</dbReference>
<proteinExistence type="predicted"/>
<evidence type="ECO:0008006" key="4">
    <source>
        <dbReference type="Google" id="ProtNLM"/>
    </source>
</evidence>
<keyword evidence="3" id="KW-1185">Reference proteome</keyword>
<accession>A0A4R1HGG2</accession>
<feature type="compositionally biased region" description="Basic and acidic residues" evidence="1">
    <location>
        <begin position="30"/>
        <end position="40"/>
    </location>
</feature>
<dbReference type="EMBL" id="SMFZ01000002">
    <property type="protein sequence ID" value="TCK20798.1"/>
    <property type="molecule type" value="Genomic_DNA"/>
</dbReference>
<name>A0A4R1HGG2_PSEEN</name>
<dbReference type="Proteomes" id="UP000295560">
    <property type="component" value="Unassembled WGS sequence"/>
</dbReference>
<organism evidence="2 3">
    <name type="scientific">Pseudonocardia endophytica</name>
    <dbReference type="NCBI Taxonomy" id="401976"/>
    <lineage>
        <taxon>Bacteria</taxon>
        <taxon>Bacillati</taxon>
        <taxon>Actinomycetota</taxon>
        <taxon>Actinomycetes</taxon>
        <taxon>Pseudonocardiales</taxon>
        <taxon>Pseudonocardiaceae</taxon>
        <taxon>Pseudonocardia</taxon>
    </lineage>
</organism>
<evidence type="ECO:0000256" key="1">
    <source>
        <dbReference type="SAM" id="MobiDB-lite"/>
    </source>
</evidence>